<reference evidence="1" key="2">
    <citation type="journal article" date="2015" name="Data Brief">
        <title>Shoot transcriptome of the giant reed, Arundo donax.</title>
        <authorList>
            <person name="Barrero R.A."/>
            <person name="Guerrero F.D."/>
            <person name="Moolhuijzen P."/>
            <person name="Goolsby J.A."/>
            <person name="Tidwell J."/>
            <person name="Bellgard S.E."/>
            <person name="Bellgard M.I."/>
        </authorList>
    </citation>
    <scope>NUCLEOTIDE SEQUENCE</scope>
    <source>
        <tissue evidence="1">Shoot tissue taken approximately 20 cm above the soil surface</tissue>
    </source>
</reference>
<reference evidence="1" key="1">
    <citation type="submission" date="2014-09" db="EMBL/GenBank/DDBJ databases">
        <authorList>
            <person name="Magalhaes I.L.F."/>
            <person name="Oliveira U."/>
            <person name="Santos F.R."/>
            <person name="Vidigal T.H.D.A."/>
            <person name="Brescovit A.D."/>
            <person name="Santos A.J."/>
        </authorList>
    </citation>
    <scope>NUCLEOTIDE SEQUENCE</scope>
    <source>
        <tissue evidence="1">Shoot tissue taken approximately 20 cm above the soil surface</tissue>
    </source>
</reference>
<accession>A0A0A9DB38</accession>
<sequence>MGLLLPPQSAAERISTGGSASVPGANGQLKFETLARVSVFGLEHTSLLRRQLGHMMLKPARSVARKRRSIFLMKHQMFRSPC</sequence>
<dbReference type="EMBL" id="GBRH01212884">
    <property type="protein sequence ID" value="JAD85011.1"/>
    <property type="molecule type" value="Transcribed_RNA"/>
</dbReference>
<evidence type="ECO:0000313" key="1">
    <source>
        <dbReference type="EMBL" id="JAD85011.1"/>
    </source>
</evidence>
<name>A0A0A9DB38_ARUDO</name>
<organism evidence="1">
    <name type="scientific">Arundo donax</name>
    <name type="common">Giant reed</name>
    <name type="synonym">Donax arundinaceus</name>
    <dbReference type="NCBI Taxonomy" id="35708"/>
    <lineage>
        <taxon>Eukaryota</taxon>
        <taxon>Viridiplantae</taxon>
        <taxon>Streptophyta</taxon>
        <taxon>Embryophyta</taxon>
        <taxon>Tracheophyta</taxon>
        <taxon>Spermatophyta</taxon>
        <taxon>Magnoliopsida</taxon>
        <taxon>Liliopsida</taxon>
        <taxon>Poales</taxon>
        <taxon>Poaceae</taxon>
        <taxon>PACMAD clade</taxon>
        <taxon>Arundinoideae</taxon>
        <taxon>Arundineae</taxon>
        <taxon>Arundo</taxon>
    </lineage>
</organism>
<proteinExistence type="predicted"/>
<dbReference type="AlphaFoldDB" id="A0A0A9DB38"/>
<protein>
    <submittedName>
        <fullName evidence="1">Uncharacterized protein</fullName>
    </submittedName>
</protein>